<dbReference type="PANTHER" id="PTHR48009:SF16">
    <property type="entry name" value="LEUCINE-RICH REPEAT-CONTAINING N-TERMINAL PLANT-TYPE DOMAIN-CONTAINING PROTEIN"/>
    <property type="match status" value="1"/>
</dbReference>
<dbReference type="Pfam" id="PF00560">
    <property type="entry name" value="LRR_1"/>
    <property type="match status" value="2"/>
</dbReference>
<comment type="subcellular location">
    <subcellularLocation>
        <location evidence="1">Membrane</location>
    </subcellularLocation>
</comment>
<evidence type="ECO:0000256" key="4">
    <source>
        <dbReference type="ARBA" id="ARBA00023136"/>
    </source>
</evidence>
<evidence type="ECO:0000256" key="1">
    <source>
        <dbReference type="ARBA" id="ARBA00004370"/>
    </source>
</evidence>
<accession>A0A7S2UFI7</accession>
<name>A0A7S2UFI7_9STRA</name>
<gene>
    <name evidence="7" type="ORF">ASEP1449_LOCUS10155</name>
</gene>
<evidence type="ECO:0000256" key="2">
    <source>
        <dbReference type="ARBA" id="ARBA00022729"/>
    </source>
</evidence>
<keyword evidence="3" id="KW-0677">Repeat</keyword>
<feature type="transmembrane region" description="Helical" evidence="6">
    <location>
        <begin position="87"/>
        <end position="107"/>
    </location>
</feature>
<evidence type="ECO:0000256" key="5">
    <source>
        <dbReference type="SAM" id="MobiDB-lite"/>
    </source>
</evidence>
<dbReference type="SUPFAM" id="SSF52058">
    <property type="entry name" value="L domain-like"/>
    <property type="match status" value="1"/>
</dbReference>
<evidence type="ECO:0008006" key="8">
    <source>
        <dbReference type="Google" id="ProtNLM"/>
    </source>
</evidence>
<dbReference type="PANTHER" id="PTHR48009">
    <property type="entry name" value="LEUCINE-RICH REPEAT (LRR) FAMILY PROTEIN"/>
    <property type="match status" value="1"/>
</dbReference>
<evidence type="ECO:0000256" key="3">
    <source>
        <dbReference type="ARBA" id="ARBA00022737"/>
    </source>
</evidence>
<feature type="compositionally biased region" description="Polar residues" evidence="5">
    <location>
        <begin position="24"/>
        <end position="35"/>
    </location>
</feature>
<keyword evidence="2" id="KW-0732">Signal</keyword>
<evidence type="ECO:0000256" key="6">
    <source>
        <dbReference type="SAM" id="Phobius"/>
    </source>
</evidence>
<keyword evidence="4 6" id="KW-0472">Membrane</keyword>
<protein>
    <recommendedName>
        <fullName evidence="8">L domain-like protein</fullName>
    </recommendedName>
</protein>
<organism evidence="7">
    <name type="scientific">Attheya septentrionalis</name>
    <dbReference type="NCBI Taxonomy" id="420275"/>
    <lineage>
        <taxon>Eukaryota</taxon>
        <taxon>Sar</taxon>
        <taxon>Stramenopiles</taxon>
        <taxon>Ochrophyta</taxon>
        <taxon>Bacillariophyta</taxon>
        <taxon>Coscinodiscophyceae</taxon>
        <taxon>Chaetocerotophycidae</taxon>
        <taxon>Chaetocerotales</taxon>
        <taxon>Attheyaceae</taxon>
        <taxon>Attheya</taxon>
    </lineage>
</organism>
<dbReference type="GO" id="GO:0016020">
    <property type="term" value="C:membrane"/>
    <property type="evidence" value="ECO:0007669"/>
    <property type="project" value="UniProtKB-SubCell"/>
</dbReference>
<feature type="compositionally biased region" description="Acidic residues" evidence="5">
    <location>
        <begin position="47"/>
        <end position="58"/>
    </location>
</feature>
<dbReference type="Gene3D" id="3.80.10.10">
    <property type="entry name" value="Ribonuclease Inhibitor"/>
    <property type="match status" value="2"/>
</dbReference>
<keyword evidence="6" id="KW-0812">Transmembrane</keyword>
<dbReference type="FunFam" id="3.80.10.10:FF:000400">
    <property type="entry name" value="Nuclear pore complex protein NUP107"/>
    <property type="match status" value="1"/>
</dbReference>
<keyword evidence="6" id="KW-1133">Transmembrane helix</keyword>
<dbReference type="PROSITE" id="PS51450">
    <property type="entry name" value="LRR"/>
    <property type="match status" value="1"/>
</dbReference>
<dbReference type="AlphaFoldDB" id="A0A7S2UFI7"/>
<dbReference type="InterPro" id="IPR001611">
    <property type="entry name" value="Leu-rich_rpt"/>
</dbReference>
<proteinExistence type="predicted"/>
<feature type="region of interest" description="Disordered" evidence="5">
    <location>
        <begin position="1"/>
        <end position="79"/>
    </location>
</feature>
<sequence>MATNANSYVPPPDVSTGMAESDVSETQSMNTSSCVAVTGISAILEQEPGEAEAEDSQTEEPFKDEKQMPECAPEKTSTSPGKWKKRMCILIPLVLVIAAATGAAVYFTSGSDGDSDKSSKATGLGVDSGGTVVVDTTPSPTTATPTISPIAAITDSPTIAVTTLATIDKNGTVYQLALNISGTANLEQTDSAAFAAFDWLNKDISTSGDSVAYDELVLKERYSLAVTYFSLLGSTVAPIRRSLRRGSASRASPKYSTNEEERDLLQVNQEGMTMYNPRAGSYLPPALDDSTSLWLTPGLHHCEWDGIVCDDTSKCVTKIGLPRMGLEGTLPQELNQFTKIETLDLVENTLKGPLPMGIYDLASLKFLYLNDNKISGSISSLIGRLDMLHSLEMGNNQLTGSLPLMTRMNEITNVSFLKNQLTGPIPGFPGKVRFFDIGSNQMTGTLPATISSHGHIRFLYLDNNKFTGTIPSDYGAMGSTGNGASRVKEVWVNNNDLEGDLPTNWNEAIIVTIRAEGNKDLNVPKDACKPSVMDDGEMVQLGADCGTCQCEFLCDNDRCF</sequence>
<dbReference type="EMBL" id="HBHQ01015221">
    <property type="protein sequence ID" value="CAD9818323.1"/>
    <property type="molecule type" value="Transcribed_RNA"/>
</dbReference>
<reference evidence="7" key="1">
    <citation type="submission" date="2021-01" db="EMBL/GenBank/DDBJ databases">
        <authorList>
            <person name="Corre E."/>
            <person name="Pelletier E."/>
            <person name="Niang G."/>
            <person name="Scheremetjew M."/>
            <person name="Finn R."/>
            <person name="Kale V."/>
            <person name="Holt S."/>
            <person name="Cochrane G."/>
            <person name="Meng A."/>
            <person name="Brown T."/>
            <person name="Cohen L."/>
        </authorList>
    </citation>
    <scope>NUCLEOTIDE SEQUENCE</scope>
    <source>
        <strain evidence="7">CCMP2084</strain>
    </source>
</reference>
<dbReference type="InterPro" id="IPR053213">
    <property type="entry name" value="RLP29"/>
</dbReference>
<evidence type="ECO:0000313" key="7">
    <source>
        <dbReference type="EMBL" id="CAD9818323.1"/>
    </source>
</evidence>
<dbReference type="InterPro" id="IPR032675">
    <property type="entry name" value="LRR_dom_sf"/>
</dbReference>